<dbReference type="InterPro" id="IPR009003">
    <property type="entry name" value="Peptidase_S1_PA"/>
</dbReference>
<dbReference type="InterPro" id="IPR001478">
    <property type="entry name" value="PDZ"/>
</dbReference>
<comment type="similarity">
    <text evidence="1">Belongs to the peptidase S1C family.</text>
</comment>
<dbReference type="SUPFAM" id="SSF50494">
    <property type="entry name" value="Trypsin-like serine proteases"/>
    <property type="match status" value="1"/>
</dbReference>
<keyword evidence="7" id="KW-1185">Reference proteome</keyword>
<dbReference type="GO" id="GO:0004252">
    <property type="term" value="F:serine-type endopeptidase activity"/>
    <property type="evidence" value="ECO:0007669"/>
    <property type="project" value="InterPro"/>
</dbReference>
<evidence type="ECO:0000256" key="4">
    <source>
        <dbReference type="ARBA" id="ARBA00022825"/>
    </source>
</evidence>
<dbReference type="PANTHER" id="PTHR43343">
    <property type="entry name" value="PEPTIDASE S12"/>
    <property type="match status" value="1"/>
</dbReference>
<organism evidence="6 7">
    <name type="scientific">Mesonia hippocampi</name>
    <dbReference type="NCBI Taxonomy" id="1628250"/>
    <lineage>
        <taxon>Bacteria</taxon>
        <taxon>Pseudomonadati</taxon>
        <taxon>Bacteroidota</taxon>
        <taxon>Flavobacteriia</taxon>
        <taxon>Flavobacteriales</taxon>
        <taxon>Flavobacteriaceae</taxon>
        <taxon>Mesonia</taxon>
    </lineage>
</organism>
<evidence type="ECO:0000256" key="2">
    <source>
        <dbReference type="ARBA" id="ARBA00022670"/>
    </source>
</evidence>
<evidence type="ECO:0000313" key="7">
    <source>
        <dbReference type="Proteomes" id="UP000553034"/>
    </source>
</evidence>
<dbReference type="Pfam" id="PF13180">
    <property type="entry name" value="PDZ_2"/>
    <property type="match status" value="1"/>
</dbReference>
<dbReference type="PANTHER" id="PTHR43343:SF3">
    <property type="entry name" value="PROTEASE DO-LIKE 8, CHLOROPLASTIC"/>
    <property type="match status" value="1"/>
</dbReference>
<keyword evidence="4" id="KW-0720">Serine protease</keyword>
<feature type="domain" description="PDZ" evidence="5">
    <location>
        <begin position="296"/>
        <end position="369"/>
    </location>
</feature>
<dbReference type="RefSeq" id="WP_183475435.1">
    <property type="nucleotide sequence ID" value="NZ_JACIFO010000001.1"/>
</dbReference>
<comment type="caution">
    <text evidence="6">The sequence shown here is derived from an EMBL/GenBank/DDBJ whole genome shotgun (WGS) entry which is preliminary data.</text>
</comment>
<dbReference type="InterPro" id="IPR051201">
    <property type="entry name" value="Chloro_Bact_Ser_Proteases"/>
</dbReference>
<proteinExistence type="inferred from homology"/>
<keyword evidence="3" id="KW-0378">Hydrolase</keyword>
<dbReference type="AlphaFoldDB" id="A0A840EF09"/>
<keyword evidence="2 6" id="KW-0645">Protease</keyword>
<dbReference type="SUPFAM" id="SSF50156">
    <property type="entry name" value="PDZ domain-like"/>
    <property type="match status" value="1"/>
</dbReference>
<dbReference type="GO" id="GO:0006508">
    <property type="term" value="P:proteolysis"/>
    <property type="evidence" value="ECO:0007669"/>
    <property type="project" value="UniProtKB-KW"/>
</dbReference>
<reference evidence="6 7" key="1">
    <citation type="submission" date="2020-08" db="EMBL/GenBank/DDBJ databases">
        <title>Genomic Encyclopedia of Type Strains, Phase IV (KMG-IV): sequencing the most valuable type-strain genomes for metagenomic binning, comparative biology and taxonomic classification.</title>
        <authorList>
            <person name="Goeker M."/>
        </authorList>
    </citation>
    <scope>NUCLEOTIDE SEQUENCE [LARGE SCALE GENOMIC DNA]</scope>
    <source>
        <strain evidence="6 7">DSM 29568</strain>
    </source>
</reference>
<dbReference type="InterPro" id="IPR001940">
    <property type="entry name" value="Peptidase_S1C"/>
</dbReference>
<dbReference type="SMART" id="SM00228">
    <property type="entry name" value="PDZ"/>
    <property type="match status" value="1"/>
</dbReference>
<sequence length="474" mass="51830">MKKFTSLLIVAILGGVISLGTYKLFEPKQEDNNTSTLLTTANTNPDTSRVFRLPTSPVNHNNTALANLDIDFTKAANETVHAVVHVKNVSIGRAPRTISEYMMGMRAGKRLQGAGSGVIITPNGYIVTNNHVIKGANEIEVTLNNNLTYKAKLIGSDPQADIALIKIEAEELDYLPFGDSDQVKIGEWALAVGNPFNLTSTVTAGIISAKGRDLNDSDTQMQSFIQTDAAINPGNSGGALVNTRGELIGINTAISSQTGSYIGYGFAVPSNNAKKIVEDLLEYGDVQQAIIGITGGTINPEIAENKNISITQGVYIDSVSDGAEAAGLQHGDLITAIDNINVRKISDLTAYIRTKRPNDIVKIKYIRQGNVKQTDVKLTKYETYTLDFANIEVTNANKTYLAEFKADYGVRISKTLSRDFQIPKDQYIITAINNYKINSVTDVKNILEQTPEHKRITLTFQNRKGYQESYTFRH</sequence>
<dbReference type="PROSITE" id="PS50106">
    <property type="entry name" value="PDZ"/>
    <property type="match status" value="1"/>
</dbReference>
<evidence type="ECO:0000313" key="6">
    <source>
        <dbReference type="EMBL" id="MBB4117772.1"/>
    </source>
</evidence>
<gene>
    <name evidence="6" type="ORF">GGR32_000044</name>
</gene>
<dbReference type="Gene3D" id="2.40.10.120">
    <property type="match status" value="1"/>
</dbReference>
<evidence type="ECO:0000256" key="3">
    <source>
        <dbReference type="ARBA" id="ARBA00022801"/>
    </source>
</evidence>
<dbReference type="InterPro" id="IPR036034">
    <property type="entry name" value="PDZ_sf"/>
</dbReference>
<dbReference type="EMBL" id="JACIFO010000001">
    <property type="protein sequence ID" value="MBB4117772.1"/>
    <property type="molecule type" value="Genomic_DNA"/>
</dbReference>
<accession>A0A840EF09</accession>
<dbReference type="FunFam" id="2.40.10.10:FF:000001">
    <property type="entry name" value="Periplasmic serine protease DegS"/>
    <property type="match status" value="1"/>
</dbReference>
<dbReference type="PRINTS" id="PR00834">
    <property type="entry name" value="PROTEASES2C"/>
</dbReference>
<dbReference type="Gene3D" id="2.30.42.10">
    <property type="match status" value="1"/>
</dbReference>
<dbReference type="CDD" id="cd06779">
    <property type="entry name" value="cpPDZ_Deg_HtrA-like"/>
    <property type="match status" value="1"/>
</dbReference>
<dbReference type="Pfam" id="PF13365">
    <property type="entry name" value="Trypsin_2"/>
    <property type="match status" value="1"/>
</dbReference>
<evidence type="ECO:0000259" key="5">
    <source>
        <dbReference type="PROSITE" id="PS50106"/>
    </source>
</evidence>
<evidence type="ECO:0000256" key="1">
    <source>
        <dbReference type="ARBA" id="ARBA00010541"/>
    </source>
</evidence>
<name>A0A840EF09_9FLAO</name>
<dbReference type="Proteomes" id="UP000553034">
    <property type="component" value="Unassembled WGS sequence"/>
</dbReference>
<protein>
    <submittedName>
        <fullName evidence="6">Do/DeqQ family serine protease</fullName>
    </submittedName>
</protein>